<name>A0A9D4NU52_DERFA</name>
<dbReference type="Proteomes" id="UP000828236">
    <property type="component" value="Unassembled WGS sequence"/>
</dbReference>
<proteinExistence type="predicted"/>
<gene>
    <name evidence="1" type="ORF">HUG17_9447</name>
</gene>
<sequence>MNYWCRKFKQSIECVRQYSQQCLQSESRRVFSIMSYSISKMAKRYCGSVRAKKDLLEFLKCAGNDLRKYAQPLFDLSGDLHSIPTIKPANLRIPLSCCNHIETIENILQSATGDVIKLGCTEYTDDSDKCDTIIGRLPKWNKPLEWKSFIIPSVKIVDSLH</sequence>
<evidence type="ECO:0000313" key="1">
    <source>
        <dbReference type="EMBL" id="KAH7638341.1"/>
    </source>
</evidence>
<reference evidence="1" key="2">
    <citation type="journal article" date="2021" name="World Allergy Organ. J.">
        <title>Chromosome-level assembly of Dermatophagoides farinae genome and transcriptome reveals two novel allergens Der f 37 and Der f 39.</title>
        <authorList>
            <person name="Chen J."/>
            <person name="Cai Z."/>
            <person name="Fan D."/>
            <person name="Hu J."/>
            <person name="Hou Y."/>
            <person name="He Y."/>
            <person name="Zhang Z."/>
            <person name="Zhao Z."/>
            <person name="Gao P."/>
            <person name="Hu W."/>
            <person name="Sun J."/>
            <person name="Li J."/>
            <person name="Ji K."/>
        </authorList>
    </citation>
    <scope>NUCLEOTIDE SEQUENCE</scope>
    <source>
        <strain evidence="1">JKM2019</strain>
    </source>
</reference>
<comment type="caution">
    <text evidence="1">The sequence shown here is derived from an EMBL/GenBank/DDBJ whole genome shotgun (WGS) entry which is preliminary data.</text>
</comment>
<reference evidence="1" key="1">
    <citation type="submission" date="2020-06" db="EMBL/GenBank/DDBJ databases">
        <authorList>
            <person name="Ji K."/>
            <person name="Li J."/>
        </authorList>
    </citation>
    <scope>NUCLEOTIDE SEQUENCE</scope>
    <source>
        <strain evidence="1">JKM2019</strain>
        <tissue evidence="1">Whole body</tissue>
    </source>
</reference>
<dbReference type="PANTHER" id="PTHR33964">
    <property type="entry name" value="RE45066P-RELATED"/>
    <property type="match status" value="1"/>
</dbReference>
<accession>A0A9D4NU52</accession>
<protein>
    <submittedName>
        <fullName evidence="1">Uncharacterized protein</fullName>
    </submittedName>
</protein>
<dbReference type="PANTHER" id="PTHR33964:SF1">
    <property type="entry name" value="RE45066P"/>
    <property type="match status" value="1"/>
</dbReference>
<dbReference type="EMBL" id="SDOV01000008">
    <property type="protein sequence ID" value="KAH7638341.1"/>
    <property type="molecule type" value="Genomic_DNA"/>
</dbReference>
<dbReference type="AlphaFoldDB" id="A0A9D4NU52"/>
<organism evidence="1">
    <name type="scientific">Dermatophagoides farinae</name>
    <name type="common">American house dust mite</name>
    <dbReference type="NCBI Taxonomy" id="6954"/>
    <lineage>
        <taxon>Eukaryota</taxon>
        <taxon>Metazoa</taxon>
        <taxon>Ecdysozoa</taxon>
        <taxon>Arthropoda</taxon>
        <taxon>Chelicerata</taxon>
        <taxon>Arachnida</taxon>
        <taxon>Acari</taxon>
        <taxon>Acariformes</taxon>
        <taxon>Sarcoptiformes</taxon>
        <taxon>Astigmata</taxon>
        <taxon>Psoroptidia</taxon>
        <taxon>Analgoidea</taxon>
        <taxon>Pyroglyphidae</taxon>
        <taxon>Dermatophagoidinae</taxon>
        <taxon>Dermatophagoides</taxon>
    </lineage>
</organism>